<name>A0AA39HW43_9BILA</name>
<dbReference type="GO" id="GO:0004867">
    <property type="term" value="F:serine-type endopeptidase inhibitor activity"/>
    <property type="evidence" value="ECO:0007669"/>
    <property type="project" value="UniProtKB-KW"/>
</dbReference>
<accession>A0AA39HW43</accession>
<dbReference type="SUPFAM" id="SSF57567">
    <property type="entry name" value="Serine protease inhibitors"/>
    <property type="match status" value="1"/>
</dbReference>
<organism evidence="2 3">
    <name type="scientific">Steinernema hermaphroditum</name>
    <dbReference type="NCBI Taxonomy" id="289476"/>
    <lineage>
        <taxon>Eukaryota</taxon>
        <taxon>Metazoa</taxon>
        <taxon>Ecdysozoa</taxon>
        <taxon>Nematoda</taxon>
        <taxon>Chromadorea</taxon>
        <taxon>Rhabditida</taxon>
        <taxon>Tylenchina</taxon>
        <taxon>Panagrolaimomorpha</taxon>
        <taxon>Strongyloidoidea</taxon>
        <taxon>Steinernematidae</taxon>
        <taxon>Steinernema</taxon>
    </lineage>
</organism>
<keyword evidence="1" id="KW-0722">Serine protease inhibitor</keyword>
<reference evidence="2" key="1">
    <citation type="submission" date="2023-06" db="EMBL/GenBank/DDBJ databases">
        <title>Genomic analysis of the entomopathogenic nematode Steinernema hermaphroditum.</title>
        <authorList>
            <person name="Schwarz E.M."/>
            <person name="Heppert J.K."/>
            <person name="Baniya A."/>
            <person name="Schwartz H.T."/>
            <person name="Tan C.-H."/>
            <person name="Antoshechkin I."/>
            <person name="Sternberg P.W."/>
            <person name="Goodrich-Blair H."/>
            <person name="Dillman A.R."/>
        </authorList>
    </citation>
    <scope>NUCLEOTIDE SEQUENCE</scope>
    <source>
        <strain evidence="2">PS9179</strain>
        <tissue evidence="2">Whole animal</tissue>
    </source>
</reference>
<keyword evidence="3" id="KW-1185">Reference proteome</keyword>
<evidence type="ECO:0000313" key="3">
    <source>
        <dbReference type="Proteomes" id="UP001175271"/>
    </source>
</evidence>
<dbReference type="InterPro" id="IPR036084">
    <property type="entry name" value="Ser_inhib-like_sf"/>
</dbReference>
<protein>
    <recommendedName>
        <fullName evidence="4">TIL domain-containing protein</fullName>
    </recommendedName>
</protein>
<dbReference type="Gene3D" id="2.10.25.10">
    <property type="entry name" value="Laminin"/>
    <property type="match status" value="1"/>
</dbReference>
<proteinExistence type="predicted"/>
<evidence type="ECO:0000256" key="1">
    <source>
        <dbReference type="ARBA" id="ARBA00022900"/>
    </source>
</evidence>
<evidence type="ECO:0008006" key="4">
    <source>
        <dbReference type="Google" id="ProtNLM"/>
    </source>
</evidence>
<keyword evidence="1" id="KW-0646">Protease inhibitor</keyword>
<dbReference type="EMBL" id="JAUCMV010000003">
    <property type="protein sequence ID" value="KAK0412560.1"/>
    <property type="molecule type" value="Genomic_DNA"/>
</dbReference>
<sequence>MQISFRSTRQQQSVHFQLSYDCGTFRSASGMFRPCYAFTVIAVLLAFSEALQTRSVINFCGEHEQWNVCGDVEPTCDDPFPVYVDGCGQSACQCVIGYVRKGRECVKLADCSKPSCTRHCEPGKKCTLQWHLWGWSQHCISRRRRGIRPFKGYFGSSSEWSNED</sequence>
<evidence type="ECO:0000313" key="2">
    <source>
        <dbReference type="EMBL" id="KAK0412560.1"/>
    </source>
</evidence>
<dbReference type="Proteomes" id="UP001175271">
    <property type="component" value="Unassembled WGS sequence"/>
</dbReference>
<dbReference type="AlphaFoldDB" id="A0AA39HW43"/>
<comment type="caution">
    <text evidence="2">The sequence shown here is derived from an EMBL/GenBank/DDBJ whole genome shotgun (WGS) entry which is preliminary data.</text>
</comment>
<dbReference type="CDD" id="cd19941">
    <property type="entry name" value="TIL"/>
    <property type="match status" value="1"/>
</dbReference>
<gene>
    <name evidence="2" type="ORF">QR680_006283</name>
</gene>